<reference evidence="2 3" key="1">
    <citation type="submission" date="2019-07" db="EMBL/GenBank/DDBJ databases">
        <title>Insights of Desulfuromonas acetexigens electromicrobiology.</title>
        <authorList>
            <person name="Katuri K."/>
            <person name="Sapireddy V."/>
            <person name="Shaw D.R."/>
            <person name="Saikaly P."/>
        </authorList>
    </citation>
    <scope>NUCLEOTIDE SEQUENCE [LARGE SCALE GENOMIC DNA]</scope>
    <source>
        <strain evidence="2 3">2873</strain>
    </source>
</reference>
<dbReference type="SUPFAM" id="SSF53146">
    <property type="entry name" value="Nitrogenase accessory factor-like"/>
    <property type="match status" value="1"/>
</dbReference>
<dbReference type="Gene3D" id="3.30.420.130">
    <property type="entry name" value="Dinitrogenase iron-molybdenum cofactor biosynthesis domain"/>
    <property type="match status" value="1"/>
</dbReference>
<organism evidence="2 3">
    <name type="scientific">Trichloromonas acetexigens</name>
    <dbReference type="NCBI Taxonomy" id="38815"/>
    <lineage>
        <taxon>Bacteria</taxon>
        <taxon>Pseudomonadati</taxon>
        <taxon>Thermodesulfobacteriota</taxon>
        <taxon>Desulfuromonadia</taxon>
        <taxon>Desulfuromonadales</taxon>
        <taxon>Trichloromonadaceae</taxon>
        <taxon>Trichloromonas</taxon>
    </lineage>
</organism>
<feature type="domain" description="Dinitrogenase iron-molybdenum cofactor biosynthesis" evidence="1">
    <location>
        <begin position="21"/>
        <end position="108"/>
    </location>
</feature>
<evidence type="ECO:0000313" key="2">
    <source>
        <dbReference type="EMBL" id="TRO80659.1"/>
    </source>
</evidence>
<accession>A0A550JBN7</accession>
<dbReference type="Pfam" id="PF02579">
    <property type="entry name" value="Nitro_FeMo-Co"/>
    <property type="match status" value="1"/>
</dbReference>
<dbReference type="EMBL" id="VJVV01000007">
    <property type="protein sequence ID" value="TRO80659.1"/>
    <property type="molecule type" value="Genomic_DNA"/>
</dbReference>
<dbReference type="Proteomes" id="UP000317155">
    <property type="component" value="Unassembled WGS sequence"/>
</dbReference>
<dbReference type="PANTHER" id="PTHR42983:SF1">
    <property type="entry name" value="IRON-MOLYBDENUM PROTEIN"/>
    <property type="match status" value="1"/>
</dbReference>
<sequence length="127" mass="13039">MSNVEVIAIPSMYPGGLEANRSGHFGRCDVFTLVSVNNGEVQSVRTVANAEHSEGGCLVPVQILQQAGATSLVVAGIGMRPRIGFAQAGIEVLVGPGDTVGEVIAAYQDNQVRPIADSDLCGGGHGH</sequence>
<proteinExistence type="predicted"/>
<comment type="caution">
    <text evidence="2">The sequence shown here is derived from an EMBL/GenBank/DDBJ whole genome shotgun (WGS) entry which is preliminary data.</text>
</comment>
<evidence type="ECO:0000259" key="1">
    <source>
        <dbReference type="Pfam" id="PF02579"/>
    </source>
</evidence>
<dbReference type="OrthoDB" id="9807451at2"/>
<evidence type="ECO:0000313" key="3">
    <source>
        <dbReference type="Proteomes" id="UP000317155"/>
    </source>
</evidence>
<dbReference type="RefSeq" id="WP_092058338.1">
    <property type="nucleotide sequence ID" value="NZ_FOJJ01000039.1"/>
</dbReference>
<dbReference type="PANTHER" id="PTHR42983">
    <property type="entry name" value="DINITROGENASE IRON-MOLYBDENUM COFACTOR PROTEIN-RELATED"/>
    <property type="match status" value="1"/>
</dbReference>
<name>A0A550JBN7_9BACT</name>
<dbReference type="InterPro" id="IPR036105">
    <property type="entry name" value="DiNase_FeMo-co_biosyn_sf"/>
</dbReference>
<gene>
    <name evidence="2" type="ORF">FL622_11275</name>
</gene>
<dbReference type="InterPro" id="IPR003731">
    <property type="entry name" value="Di-Nase_FeMo-co_biosynth"/>
</dbReference>
<dbReference type="AlphaFoldDB" id="A0A550JBN7"/>
<keyword evidence="3" id="KW-1185">Reference proteome</keyword>
<protein>
    <submittedName>
        <fullName evidence="2">Dinitrogenase iron-molybdenum cofactor biosynthesis protein</fullName>
    </submittedName>
</protein>